<sequence>MKLLVFIFALALFPIAQAEPMQIVWKNNQQPPIILEIKDLQKMPNTSFTTDLPWLNGESKFTGVSVSDLFDELDVELPEVMTVRGLNDYSVDVLKSDIEQYHPIIAFLKDGNLMPVRYKGPYWLIYSLNQYPELDTPAYHSQMVWQIEKIELIGDDE</sequence>
<name>A0ABV4NIN3_9VIBR</name>
<dbReference type="Proteomes" id="UP001570417">
    <property type="component" value="Unassembled WGS sequence"/>
</dbReference>
<dbReference type="EMBL" id="JBFRUW010000121">
    <property type="protein sequence ID" value="MFA0570784.1"/>
    <property type="molecule type" value="Genomic_DNA"/>
</dbReference>
<accession>A0ABV4NIN3</accession>
<keyword evidence="1" id="KW-0732">Signal</keyword>
<dbReference type="RefSeq" id="WP_372268509.1">
    <property type="nucleotide sequence ID" value="NZ_JBFRUW010000121.1"/>
</dbReference>
<dbReference type="SUPFAM" id="SSF56524">
    <property type="entry name" value="Oxidoreductase molybdopterin-binding domain"/>
    <property type="match status" value="1"/>
</dbReference>
<evidence type="ECO:0000313" key="2">
    <source>
        <dbReference type="EMBL" id="MFA0570784.1"/>
    </source>
</evidence>
<feature type="signal peptide" evidence="1">
    <location>
        <begin position="1"/>
        <end position="18"/>
    </location>
</feature>
<protein>
    <submittedName>
        <fullName evidence="2">Oxidoreductase</fullName>
    </submittedName>
</protein>
<feature type="chain" id="PRO_5046278842" evidence="1">
    <location>
        <begin position="19"/>
        <end position="157"/>
    </location>
</feature>
<gene>
    <name evidence="2" type="ORF">AB4566_21250</name>
</gene>
<organism evidence="2 3">
    <name type="scientific">Vibrio gallaecicus</name>
    <dbReference type="NCBI Taxonomy" id="552386"/>
    <lineage>
        <taxon>Bacteria</taxon>
        <taxon>Pseudomonadati</taxon>
        <taxon>Pseudomonadota</taxon>
        <taxon>Gammaproteobacteria</taxon>
        <taxon>Vibrionales</taxon>
        <taxon>Vibrionaceae</taxon>
        <taxon>Vibrio</taxon>
    </lineage>
</organism>
<evidence type="ECO:0000256" key="1">
    <source>
        <dbReference type="SAM" id="SignalP"/>
    </source>
</evidence>
<evidence type="ECO:0000313" key="3">
    <source>
        <dbReference type="Proteomes" id="UP001570417"/>
    </source>
</evidence>
<dbReference type="InterPro" id="IPR036374">
    <property type="entry name" value="OxRdtase_Mopterin-bd_sf"/>
</dbReference>
<comment type="caution">
    <text evidence="2">The sequence shown here is derived from an EMBL/GenBank/DDBJ whole genome shotgun (WGS) entry which is preliminary data.</text>
</comment>
<keyword evidence="3" id="KW-1185">Reference proteome</keyword>
<reference evidence="2 3" key="1">
    <citation type="journal article" date="2024" name="ISME J.">
        <title>Tailless and filamentous prophages are predominant in marine Vibrio.</title>
        <authorList>
            <person name="Steensen K."/>
            <person name="Seneca J."/>
            <person name="Bartlau N."/>
            <person name="Yu X.A."/>
            <person name="Hussain F.A."/>
            <person name="Polz M.F."/>
        </authorList>
    </citation>
    <scope>NUCLEOTIDE SEQUENCE [LARGE SCALE GENOMIC DNA]</scope>
    <source>
        <strain evidence="2 3">10N.222.51.A1</strain>
    </source>
</reference>
<proteinExistence type="predicted"/>